<evidence type="ECO:0000256" key="2">
    <source>
        <dbReference type="ARBA" id="ARBA00023015"/>
    </source>
</evidence>
<dbReference type="InterPro" id="IPR013249">
    <property type="entry name" value="RNA_pol_sigma70_r4_t2"/>
</dbReference>
<dbReference type="Pfam" id="PF08281">
    <property type="entry name" value="Sigma70_r4_2"/>
    <property type="match status" value="1"/>
</dbReference>
<dbReference type="Proteomes" id="UP001344658">
    <property type="component" value="Unassembled WGS sequence"/>
</dbReference>
<gene>
    <name evidence="9" type="ORF">V2S66_21075</name>
</gene>
<protein>
    <submittedName>
        <fullName evidence="9">SigE family RNA polymerase sigma factor</fullName>
    </submittedName>
</protein>
<comment type="similarity">
    <text evidence="1">Belongs to the sigma-70 factor family. ECF subfamily.</text>
</comment>
<dbReference type="PANTHER" id="PTHR43133">
    <property type="entry name" value="RNA POLYMERASE ECF-TYPE SIGMA FACTO"/>
    <property type="match status" value="1"/>
</dbReference>
<dbReference type="InterPro" id="IPR013324">
    <property type="entry name" value="RNA_pol_sigma_r3/r4-like"/>
</dbReference>
<evidence type="ECO:0000313" key="10">
    <source>
        <dbReference type="Proteomes" id="UP001344658"/>
    </source>
</evidence>
<comment type="caution">
    <text evidence="9">The sequence shown here is derived from an EMBL/GenBank/DDBJ whole genome shotgun (WGS) entry which is preliminary data.</text>
</comment>
<feature type="domain" description="RNA polymerase sigma-70 region 2" evidence="7">
    <location>
        <begin position="17"/>
        <end position="78"/>
    </location>
</feature>
<keyword evidence="5" id="KW-0804">Transcription</keyword>
<dbReference type="InterPro" id="IPR007627">
    <property type="entry name" value="RNA_pol_sigma70_r2"/>
</dbReference>
<keyword evidence="10" id="KW-1185">Reference proteome</keyword>
<evidence type="ECO:0000256" key="4">
    <source>
        <dbReference type="ARBA" id="ARBA00023125"/>
    </source>
</evidence>
<dbReference type="InterPro" id="IPR014284">
    <property type="entry name" value="RNA_pol_sigma-70_dom"/>
</dbReference>
<sequence>MRADDVADFSAFVSARSGALFRTAVLLTGEREAAEDLVQSTLERCCRHWRTVSRADAPEAYARRILVNLVHDGGRRRRHREVPLEPENGGRREGGGGADLPPDPYRQVVLRDALVQALRTLPAGMRTAVVLRYFDDLPDAEIAAALGISESAVRSQVARGLAKLRAAVRDGAVRSPQGGDR</sequence>
<keyword evidence="2" id="KW-0805">Transcription regulation</keyword>
<organism evidence="9 10">
    <name type="scientific">Actinacidiphila polyblastidii</name>
    <dbReference type="NCBI Taxonomy" id="3110430"/>
    <lineage>
        <taxon>Bacteria</taxon>
        <taxon>Bacillati</taxon>
        <taxon>Actinomycetota</taxon>
        <taxon>Actinomycetes</taxon>
        <taxon>Kitasatosporales</taxon>
        <taxon>Streptomycetaceae</taxon>
        <taxon>Actinacidiphila</taxon>
    </lineage>
</organism>
<dbReference type="SUPFAM" id="SSF88946">
    <property type="entry name" value="Sigma2 domain of RNA polymerase sigma factors"/>
    <property type="match status" value="1"/>
</dbReference>
<dbReference type="Pfam" id="PF04542">
    <property type="entry name" value="Sigma70_r2"/>
    <property type="match status" value="1"/>
</dbReference>
<evidence type="ECO:0000313" key="9">
    <source>
        <dbReference type="EMBL" id="MEE4544459.1"/>
    </source>
</evidence>
<dbReference type="NCBIfam" id="TIGR02937">
    <property type="entry name" value="sigma70-ECF"/>
    <property type="match status" value="1"/>
</dbReference>
<dbReference type="InterPro" id="IPR036388">
    <property type="entry name" value="WH-like_DNA-bd_sf"/>
</dbReference>
<name>A0ABU7PGN5_9ACTN</name>
<keyword evidence="4" id="KW-0238">DNA-binding</keyword>
<feature type="region of interest" description="Disordered" evidence="6">
    <location>
        <begin position="77"/>
        <end position="102"/>
    </location>
</feature>
<reference evidence="9 10" key="1">
    <citation type="submission" date="2023-12" db="EMBL/GenBank/DDBJ databases">
        <title>Streptomyces sp. V4-01.</title>
        <authorList>
            <person name="Somphong A."/>
            <person name="Phongsopitanun W."/>
        </authorList>
    </citation>
    <scope>NUCLEOTIDE SEQUENCE [LARGE SCALE GENOMIC DNA]</scope>
    <source>
        <strain evidence="9 10">V4-01</strain>
    </source>
</reference>
<feature type="domain" description="RNA polymerase sigma factor 70 region 4 type 2" evidence="8">
    <location>
        <begin position="112"/>
        <end position="164"/>
    </location>
</feature>
<dbReference type="Gene3D" id="1.10.10.10">
    <property type="entry name" value="Winged helix-like DNA-binding domain superfamily/Winged helix DNA-binding domain"/>
    <property type="match status" value="1"/>
</dbReference>
<proteinExistence type="inferred from homology"/>
<dbReference type="InterPro" id="IPR013325">
    <property type="entry name" value="RNA_pol_sigma_r2"/>
</dbReference>
<dbReference type="NCBIfam" id="TIGR02983">
    <property type="entry name" value="SigE-fam_strep"/>
    <property type="match status" value="1"/>
</dbReference>
<evidence type="ECO:0000256" key="1">
    <source>
        <dbReference type="ARBA" id="ARBA00010641"/>
    </source>
</evidence>
<dbReference type="InterPro" id="IPR039425">
    <property type="entry name" value="RNA_pol_sigma-70-like"/>
</dbReference>
<evidence type="ECO:0000256" key="5">
    <source>
        <dbReference type="ARBA" id="ARBA00023163"/>
    </source>
</evidence>
<evidence type="ECO:0000259" key="8">
    <source>
        <dbReference type="Pfam" id="PF08281"/>
    </source>
</evidence>
<dbReference type="CDD" id="cd06171">
    <property type="entry name" value="Sigma70_r4"/>
    <property type="match status" value="1"/>
</dbReference>
<evidence type="ECO:0000256" key="3">
    <source>
        <dbReference type="ARBA" id="ARBA00023082"/>
    </source>
</evidence>
<dbReference type="EMBL" id="JAZEWV010000018">
    <property type="protein sequence ID" value="MEE4544459.1"/>
    <property type="molecule type" value="Genomic_DNA"/>
</dbReference>
<dbReference type="PANTHER" id="PTHR43133:SF50">
    <property type="entry name" value="ECF RNA POLYMERASE SIGMA FACTOR SIGM"/>
    <property type="match status" value="1"/>
</dbReference>
<accession>A0ABU7PGN5</accession>
<evidence type="ECO:0000256" key="6">
    <source>
        <dbReference type="SAM" id="MobiDB-lite"/>
    </source>
</evidence>
<evidence type="ECO:0000259" key="7">
    <source>
        <dbReference type="Pfam" id="PF04542"/>
    </source>
</evidence>
<dbReference type="SUPFAM" id="SSF88659">
    <property type="entry name" value="Sigma3 and sigma4 domains of RNA polymerase sigma factors"/>
    <property type="match status" value="1"/>
</dbReference>
<dbReference type="Gene3D" id="1.10.1740.10">
    <property type="match status" value="1"/>
</dbReference>
<keyword evidence="3" id="KW-0731">Sigma factor</keyword>
<dbReference type="InterPro" id="IPR014325">
    <property type="entry name" value="RNA_pol_sigma-E_actinobac"/>
</dbReference>
<dbReference type="RefSeq" id="WP_330797460.1">
    <property type="nucleotide sequence ID" value="NZ_JAZEWV010000018.1"/>
</dbReference>